<keyword evidence="3" id="KW-1185">Reference proteome</keyword>
<gene>
    <name evidence="2" type="ORF">NQ318_008653</name>
</gene>
<protein>
    <submittedName>
        <fullName evidence="2">Uncharacterized protein</fullName>
    </submittedName>
</protein>
<accession>A0AAV8XTI7</accession>
<comment type="caution">
    <text evidence="2">The sequence shown here is derived from an EMBL/GenBank/DDBJ whole genome shotgun (WGS) entry which is preliminary data.</text>
</comment>
<feature type="region of interest" description="Disordered" evidence="1">
    <location>
        <begin position="166"/>
        <end position="201"/>
    </location>
</feature>
<evidence type="ECO:0000313" key="3">
    <source>
        <dbReference type="Proteomes" id="UP001162162"/>
    </source>
</evidence>
<feature type="compositionally biased region" description="Polar residues" evidence="1">
    <location>
        <begin position="179"/>
        <end position="189"/>
    </location>
</feature>
<dbReference type="Proteomes" id="UP001162162">
    <property type="component" value="Unassembled WGS sequence"/>
</dbReference>
<reference evidence="2" key="1">
    <citation type="journal article" date="2023" name="Insect Mol. Biol.">
        <title>Genome sequencing provides insights into the evolution of gene families encoding plant cell wall-degrading enzymes in longhorned beetles.</title>
        <authorList>
            <person name="Shin N.R."/>
            <person name="Okamura Y."/>
            <person name="Kirsch R."/>
            <person name="Pauchet Y."/>
        </authorList>
    </citation>
    <scope>NUCLEOTIDE SEQUENCE</scope>
    <source>
        <strain evidence="2">AMC_N1</strain>
    </source>
</reference>
<evidence type="ECO:0000256" key="1">
    <source>
        <dbReference type="SAM" id="MobiDB-lite"/>
    </source>
</evidence>
<sequence length="201" mass="22696">MNYDEDTPVNIFTEYNVNNRDTLAIQEYRVGIFSGQIFFGTGDSTYSLERRKSFYSNGKPNRRNEHYWATENPYYVNPIQNQRHYGINVWCGIIGRYLIGPHFYDHILDTNKETSKTIRTCLLSVFASGTTRAEGARTELRTPRSQLTGVASCVCGGDCATQESADRASPNLAARSGRGLNNDSGINYHSQKKRDLQLSDS</sequence>
<dbReference type="PANTHER" id="PTHR47326">
    <property type="entry name" value="TRANSPOSABLE ELEMENT TC3 TRANSPOSASE-LIKE PROTEIN"/>
    <property type="match status" value="1"/>
</dbReference>
<name>A0AAV8XTI7_9CUCU</name>
<dbReference type="PANTHER" id="PTHR47326:SF1">
    <property type="entry name" value="HTH PSQ-TYPE DOMAIN-CONTAINING PROTEIN"/>
    <property type="match status" value="1"/>
</dbReference>
<dbReference type="AlphaFoldDB" id="A0AAV8XTI7"/>
<proteinExistence type="predicted"/>
<evidence type="ECO:0000313" key="2">
    <source>
        <dbReference type="EMBL" id="KAJ8941194.1"/>
    </source>
</evidence>
<dbReference type="EMBL" id="JAPWTK010000384">
    <property type="protein sequence ID" value="KAJ8941194.1"/>
    <property type="molecule type" value="Genomic_DNA"/>
</dbReference>
<organism evidence="2 3">
    <name type="scientific">Aromia moschata</name>
    <dbReference type="NCBI Taxonomy" id="1265417"/>
    <lineage>
        <taxon>Eukaryota</taxon>
        <taxon>Metazoa</taxon>
        <taxon>Ecdysozoa</taxon>
        <taxon>Arthropoda</taxon>
        <taxon>Hexapoda</taxon>
        <taxon>Insecta</taxon>
        <taxon>Pterygota</taxon>
        <taxon>Neoptera</taxon>
        <taxon>Endopterygota</taxon>
        <taxon>Coleoptera</taxon>
        <taxon>Polyphaga</taxon>
        <taxon>Cucujiformia</taxon>
        <taxon>Chrysomeloidea</taxon>
        <taxon>Cerambycidae</taxon>
        <taxon>Cerambycinae</taxon>
        <taxon>Callichromatini</taxon>
        <taxon>Aromia</taxon>
    </lineage>
</organism>